<evidence type="ECO:0000259" key="3">
    <source>
        <dbReference type="PROSITE" id="PS01031"/>
    </source>
</evidence>
<accession>A0ABW1AJU5</accession>
<comment type="similarity">
    <text evidence="1 2">Belongs to the small heat shock protein (HSP20) family.</text>
</comment>
<dbReference type="Pfam" id="PF00011">
    <property type="entry name" value="HSP20"/>
    <property type="match status" value="1"/>
</dbReference>
<dbReference type="Gene3D" id="2.60.40.790">
    <property type="match status" value="1"/>
</dbReference>
<dbReference type="InterPro" id="IPR008978">
    <property type="entry name" value="HSP20-like_chaperone"/>
</dbReference>
<dbReference type="InterPro" id="IPR002068">
    <property type="entry name" value="A-crystallin/Hsp20_dom"/>
</dbReference>
<reference evidence="5" key="1">
    <citation type="journal article" date="2019" name="Int. J. Syst. Evol. Microbiol.">
        <title>The Global Catalogue of Microorganisms (GCM) 10K type strain sequencing project: providing services to taxonomists for standard genome sequencing and annotation.</title>
        <authorList>
            <consortium name="The Broad Institute Genomics Platform"/>
            <consortium name="The Broad Institute Genome Sequencing Center for Infectious Disease"/>
            <person name="Wu L."/>
            <person name="Ma J."/>
        </authorList>
    </citation>
    <scope>NUCLEOTIDE SEQUENCE [LARGE SCALE GENOMIC DNA]</scope>
    <source>
        <strain evidence="5">KCTC 42087</strain>
    </source>
</reference>
<feature type="domain" description="SHSP" evidence="3">
    <location>
        <begin position="14"/>
        <end position="123"/>
    </location>
</feature>
<dbReference type="PROSITE" id="PS01031">
    <property type="entry name" value="SHSP"/>
    <property type="match status" value="1"/>
</dbReference>
<evidence type="ECO:0000256" key="2">
    <source>
        <dbReference type="RuleBase" id="RU003616"/>
    </source>
</evidence>
<protein>
    <submittedName>
        <fullName evidence="4">Hsp20/alpha crystallin family protein</fullName>
    </submittedName>
</protein>
<proteinExistence type="inferred from homology"/>
<dbReference type="SUPFAM" id="SSF49764">
    <property type="entry name" value="HSP20-like chaperones"/>
    <property type="match status" value="1"/>
</dbReference>
<dbReference type="RefSeq" id="WP_378293277.1">
    <property type="nucleotide sequence ID" value="NZ_JBHSON010000186.1"/>
</dbReference>
<organism evidence="4 5">
    <name type="scientific">Actinomadura rugatobispora</name>
    <dbReference type="NCBI Taxonomy" id="1994"/>
    <lineage>
        <taxon>Bacteria</taxon>
        <taxon>Bacillati</taxon>
        <taxon>Actinomycetota</taxon>
        <taxon>Actinomycetes</taxon>
        <taxon>Streptosporangiales</taxon>
        <taxon>Thermomonosporaceae</taxon>
        <taxon>Actinomadura</taxon>
    </lineage>
</organism>
<sequence>MRPLRRVARSAPVARLRQAGRPIRAEDYVEDGVYVIRADLPGVDPARDIDVSVRGDTVEIKAIRRDDHKARHRAEIPYGLFRRVMTLPDEADGDTLTTRYSNGVLEVAIALPGAGRDPSPLRR</sequence>
<dbReference type="CDD" id="cd06464">
    <property type="entry name" value="ACD_sHsps-like"/>
    <property type="match status" value="1"/>
</dbReference>
<keyword evidence="5" id="KW-1185">Reference proteome</keyword>
<name>A0ABW1AJU5_9ACTN</name>
<evidence type="ECO:0000313" key="5">
    <source>
        <dbReference type="Proteomes" id="UP001596074"/>
    </source>
</evidence>
<dbReference type="Proteomes" id="UP001596074">
    <property type="component" value="Unassembled WGS sequence"/>
</dbReference>
<evidence type="ECO:0000256" key="1">
    <source>
        <dbReference type="PROSITE-ProRule" id="PRU00285"/>
    </source>
</evidence>
<comment type="caution">
    <text evidence="4">The sequence shown here is derived from an EMBL/GenBank/DDBJ whole genome shotgun (WGS) entry which is preliminary data.</text>
</comment>
<gene>
    <name evidence="4" type="ORF">ACFPZN_55130</name>
</gene>
<evidence type="ECO:0000313" key="4">
    <source>
        <dbReference type="EMBL" id="MFC5754808.1"/>
    </source>
</evidence>
<dbReference type="EMBL" id="JBHSON010000186">
    <property type="protein sequence ID" value="MFC5754808.1"/>
    <property type="molecule type" value="Genomic_DNA"/>
</dbReference>